<dbReference type="Proteomes" id="UP000681720">
    <property type="component" value="Unassembled WGS sequence"/>
</dbReference>
<evidence type="ECO:0000313" key="5">
    <source>
        <dbReference type="Proteomes" id="UP000663855"/>
    </source>
</evidence>
<dbReference type="EMBL" id="CAJNOV010018511">
    <property type="protein sequence ID" value="CAF1620805.1"/>
    <property type="molecule type" value="Genomic_DNA"/>
</dbReference>
<name>A0A816CDF1_9BILA</name>
<sequence length="283" mass="32847">MKNVINPTKRIQWFQWVLQYGKTKKIQFDDTINQCLLTLKGKIEPLLNHVFIKRKQAAFFEKMKIIPNDEIICIQVDFSENFRLYAVSLFTTYVWYAGGGESFVYISNNLIHDKYCVNASIDNLLERLTQRFQHLQQIHIFSDGSSQQFKQKFLFRNVCRLSQQHKVDLSWHYFATSHGKGVVDAVGGTLKRLVHRAIMSGERCTSAADFVKIAQSKTNTINVMELTQYCINKSKGQLEQLFKATKSVPETKKIHSIKALQNNSIEYGYYSNTSTKKKFRFSV</sequence>
<evidence type="ECO:0000313" key="4">
    <source>
        <dbReference type="EMBL" id="CAF4615325.1"/>
    </source>
</evidence>
<evidence type="ECO:0000313" key="1">
    <source>
        <dbReference type="EMBL" id="CAF1540834.1"/>
    </source>
</evidence>
<reference evidence="2" key="1">
    <citation type="submission" date="2021-02" db="EMBL/GenBank/DDBJ databases">
        <authorList>
            <person name="Nowell W R."/>
        </authorList>
    </citation>
    <scope>NUCLEOTIDE SEQUENCE</scope>
</reference>
<dbReference type="PANTHER" id="PTHR46601">
    <property type="entry name" value="ULP_PROTEASE DOMAIN-CONTAINING PROTEIN"/>
    <property type="match status" value="1"/>
</dbReference>
<dbReference type="AlphaFoldDB" id="A0A816CDF1"/>
<dbReference type="Proteomes" id="UP000663834">
    <property type="component" value="Unassembled WGS sequence"/>
</dbReference>
<dbReference type="OrthoDB" id="10043418at2759"/>
<proteinExistence type="predicted"/>
<evidence type="ECO:0000313" key="3">
    <source>
        <dbReference type="EMBL" id="CAF4219308.1"/>
    </source>
</evidence>
<gene>
    <name evidence="3" type="ORF">BYL167_LOCUS24315</name>
    <name evidence="2" type="ORF">CJN711_LOCUS37890</name>
    <name evidence="4" type="ORF">GIL414_LOCUS39542</name>
    <name evidence="1" type="ORF">KQP761_LOCUS16954</name>
</gene>
<dbReference type="EMBL" id="CAJOBJ010107273">
    <property type="protein sequence ID" value="CAF4615325.1"/>
    <property type="molecule type" value="Genomic_DNA"/>
</dbReference>
<dbReference type="EMBL" id="CAJNOW010008590">
    <property type="protein sequence ID" value="CAF1540834.1"/>
    <property type="molecule type" value="Genomic_DNA"/>
</dbReference>
<organism evidence="2 5">
    <name type="scientific">Rotaria magnacalcarata</name>
    <dbReference type="NCBI Taxonomy" id="392030"/>
    <lineage>
        <taxon>Eukaryota</taxon>
        <taxon>Metazoa</taxon>
        <taxon>Spiralia</taxon>
        <taxon>Gnathifera</taxon>
        <taxon>Rotifera</taxon>
        <taxon>Eurotatoria</taxon>
        <taxon>Bdelloidea</taxon>
        <taxon>Philodinida</taxon>
        <taxon>Philodinidae</taxon>
        <taxon>Rotaria</taxon>
    </lineage>
</organism>
<dbReference type="Proteomes" id="UP000663855">
    <property type="component" value="Unassembled WGS sequence"/>
</dbReference>
<dbReference type="Proteomes" id="UP000681967">
    <property type="component" value="Unassembled WGS sequence"/>
</dbReference>
<evidence type="ECO:0000313" key="2">
    <source>
        <dbReference type="EMBL" id="CAF1620805.1"/>
    </source>
</evidence>
<accession>A0A816CDF1</accession>
<protein>
    <submittedName>
        <fullName evidence="2">Uncharacterized protein</fullName>
    </submittedName>
</protein>
<comment type="caution">
    <text evidence="2">The sequence shown here is derived from an EMBL/GenBank/DDBJ whole genome shotgun (WGS) entry which is preliminary data.</text>
</comment>
<dbReference type="EMBL" id="CAJOBH010020637">
    <property type="protein sequence ID" value="CAF4219308.1"/>
    <property type="molecule type" value="Genomic_DNA"/>
</dbReference>
<dbReference type="PANTHER" id="PTHR46601:SF2">
    <property type="entry name" value="UBIQUITIN-LIKE PROTEASE FAMILY PROFILE DOMAIN-CONTAINING PROTEIN"/>
    <property type="match status" value="1"/>
</dbReference>